<accession>A0A645IEY7</accession>
<dbReference type="AlphaFoldDB" id="A0A645IEY7"/>
<comment type="caution">
    <text evidence="1">The sequence shown here is derived from an EMBL/GenBank/DDBJ whole genome shotgun (WGS) entry which is preliminary data.</text>
</comment>
<reference evidence="1" key="1">
    <citation type="submission" date="2019-08" db="EMBL/GenBank/DDBJ databases">
        <authorList>
            <person name="Kucharzyk K."/>
            <person name="Murdoch R.W."/>
            <person name="Higgins S."/>
            <person name="Loffler F."/>
        </authorList>
    </citation>
    <scope>NUCLEOTIDE SEQUENCE</scope>
</reference>
<name>A0A645IEY7_9ZZZZ</name>
<sequence length="30" mass="3398">MNLLINLEEKVNGMLQVLSKDGIQTIQKLN</sequence>
<dbReference type="EMBL" id="VSSQ01113466">
    <property type="protein sequence ID" value="MPN49845.1"/>
    <property type="molecule type" value="Genomic_DNA"/>
</dbReference>
<gene>
    <name evidence="1" type="ORF">SDC9_197468</name>
</gene>
<protein>
    <submittedName>
        <fullName evidence="1">Uncharacterized protein</fullName>
    </submittedName>
</protein>
<organism evidence="1">
    <name type="scientific">bioreactor metagenome</name>
    <dbReference type="NCBI Taxonomy" id="1076179"/>
    <lineage>
        <taxon>unclassified sequences</taxon>
        <taxon>metagenomes</taxon>
        <taxon>ecological metagenomes</taxon>
    </lineage>
</organism>
<proteinExistence type="predicted"/>
<evidence type="ECO:0000313" key="1">
    <source>
        <dbReference type="EMBL" id="MPN49845.1"/>
    </source>
</evidence>